<accession>A0ABW1MB92</accession>
<reference evidence="2" key="1">
    <citation type="journal article" date="2019" name="Int. J. Syst. Evol. Microbiol.">
        <title>The Global Catalogue of Microorganisms (GCM) 10K type strain sequencing project: providing services to taxonomists for standard genome sequencing and annotation.</title>
        <authorList>
            <consortium name="The Broad Institute Genomics Platform"/>
            <consortium name="The Broad Institute Genome Sequencing Center for Infectious Disease"/>
            <person name="Wu L."/>
            <person name="Ma J."/>
        </authorList>
    </citation>
    <scope>NUCLEOTIDE SEQUENCE [LARGE SCALE GENOMIC DNA]</scope>
    <source>
        <strain evidence="2">CGMCC 1.15180</strain>
    </source>
</reference>
<dbReference type="Gene3D" id="3.30.300.20">
    <property type="match status" value="1"/>
</dbReference>
<dbReference type="RefSeq" id="WP_031067350.1">
    <property type="nucleotide sequence ID" value="NZ_JBHSPX010000001.1"/>
</dbReference>
<dbReference type="InterPro" id="IPR036102">
    <property type="entry name" value="OsmC/Ohrsf"/>
</dbReference>
<dbReference type="InterPro" id="IPR015946">
    <property type="entry name" value="KH_dom-like_a/b"/>
</dbReference>
<proteinExistence type="predicted"/>
<name>A0ABW1MB92_9ACTN</name>
<dbReference type="EC" id="1.11.1.-" evidence="1"/>
<gene>
    <name evidence="1" type="ORF">ACFP4F_00545</name>
</gene>
<organism evidence="1 2">
    <name type="scientific">Streptomyces ochraceiscleroticus</name>
    <dbReference type="NCBI Taxonomy" id="47761"/>
    <lineage>
        <taxon>Bacteria</taxon>
        <taxon>Bacillati</taxon>
        <taxon>Actinomycetota</taxon>
        <taxon>Actinomycetes</taxon>
        <taxon>Kitasatosporales</taxon>
        <taxon>Streptomycetaceae</taxon>
        <taxon>Streptomyces</taxon>
    </lineage>
</organism>
<keyword evidence="2" id="KW-1185">Reference proteome</keyword>
<sequence length="75" mass="7552">MAYPAGENEGLADTCKAGVGGSAGPRPHELLEAALTTCMTITARMALVDLGVEGIGETEGGMSVQVTLESGETVK</sequence>
<protein>
    <submittedName>
        <fullName evidence="1">OsmC family protein</fullName>
        <ecNumber evidence="1">1.11.1.-</ecNumber>
    </submittedName>
</protein>
<dbReference type="Proteomes" id="UP001596139">
    <property type="component" value="Unassembled WGS sequence"/>
</dbReference>
<evidence type="ECO:0000313" key="2">
    <source>
        <dbReference type="Proteomes" id="UP001596139"/>
    </source>
</evidence>
<keyword evidence="1" id="KW-0560">Oxidoreductase</keyword>
<dbReference type="EMBL" id="JBHSPX010000001">
    <property type="protein sequence ID" value="MFC6061039.1"/>
    <property type="molecule type" value="Genomic_DNA"/>
</dbReference>
<keyword evidence="1" id="KW-0575">Peroxidase</keyword>
<dbReference type="GO" id="GO:0004601">
    <property type="term" value="F:peroxidase activity"/>
    <property type="evidence" value="ECO:0007669"/>
    <property type="project" value="UniProtKB-KW"/>
</dbReference>
<evidence type="ECO:0000313" key="1">
    <source>
        <dbReference type="EMBL" id="MFC6061039.1"/>
    </source>
</evidence>
<comment type="caution">
    <text evidence="1">The sequence shown here is derived from an EMBL/GenBank/DDBJ whole genome shotgun (WGS) entry which is preliminary data.</text>
</comment>
<dbReference type="SUPFAM" id="SSF82784">
    <property type="entry name" value="OsmC-like"/>
    <property type="match status" value="1"/>
</dbReference>